<keyword evidence="1" id="KW-0732">Signal</keyword>
<feature type="signal peptide" evidence="1">
    <location>
        <begin position="1"/>
        <end position="28"/>
    </location>
</feature>
<organism evidence="2 3">
    <name type="scientific">Dictyobacter vulcani</name>
    <dbReference type="NCBI Taxonomy" id="2607529"/>
    <lineage>
        <taxon>Bacteria</taxon>
        <taxon>Bacillati</taxon>
        <taxon>Chloroflexota</taxon>
        <taxon>Ktedonobacteria</taxon>
        <taxon>Ktedonobacterales</taxon>
        <taxon>Dictyobacteraceae</taxon>
        <taxon>Dictyobacter</taxon>
    </lineage>
</organism>
<evidence type="ECO:0000256" key="1">
    <source>
        <dbReference type="SAM" id="SignalP"/>
    </source>
</evidence>
<dbReference type="EMBL" id="BKZW01000004">
    <property type="protein sequence ID" value="GER91786.1"/>
    <property type="molecule type" value="Genomic_DNA"/>
</dbReference>
<feature type="chain" id="PRO_5023833437" description="Cyclophilin-like domain-containing protein" evidence="1">
    <location>
        <begin position="29"/>
        <end position="134"/>
    </location>
</feature>
<sequence>MQKNYRGLLLSLLLPGLILLLSSCGNQAQSTPAAAAPTATSTPALAKKVVPAPDQIQIKITQAGSNAFRPMLLLADKAQVLKFYALIKTLPVMPVGRTLCVRTTGPSYRLVFQQGATKVTTLKSRSLWLQTRHR</sequence>
<reference evidence="2 3" key="1">
    <citation type="submission" date="2019-10" db="EMBL/GenBank/DDBJ databases">
        <title>Dictyobacter vulcani sp. nov., within the class Ktedonobacteria, isolated from soil of volcanic Mt. Zao.</title>
        <authorList>
            <person name="Zheng Y."/>
            <person name="Wang C.M."/>
            <person name="Sakai Y."/>
            <person name="Abe K."/>
            <person name="Yokota A."/>
            <person name="Yabe S."/>
        </authorList>
    </citation>
    <scope>NUCLEOTIDE SEQUENCE [LARGE SCALE GENOMIC DNA]</scope>
    <source>
        <strain evidence="2 3">W12</strain>
    </source>
</reference>
<evidence type="ECO:0000313" key="3">
    <source>
        <dbReference type="Proteomes" id="UP000326912"/>
    </source>
</evidence>
<gene>
    <name evidence="2" type="ORF">KDW_59480</name>
</gene>
<accession>A0A5J4L2U1</accession>
<name>A0A5J4L2U1_9CHLR</name>
<dbReference type="Proteomes" id="UP000326912">
    <property type="component" value="Unassembled WGS sequence"/>
</dbReference>
<comment type="caution">
    <text evidence="2">The sequence shown here is derived from an EMBL/GenBank/DDBJ whole genome shotgun (WGS) entry which is preliminary data.</text>
</comment>
<protein>
    <recommendedName>
        <fullName evidence="4">Cyclophilin-like domain-containing protein</fullName>
    </recommendedName>
</protein>
<proteinExistence type="predicted"/>
<keyword evidence="3" id="KW-1185">Reference proteome</keyword>
<dbReference type="AlphaFoldDB" id="A0A5J4L2U1"/>
<evidence type="ECO:0000313" key="2">
    <source>
        <dbReference type="EMBL" id="GER91786.1"/>
    </source>
</evidence>
<dbReference type="RefSeq" id="WP_151759389.1">
    <property type="nucleotide sequence ID" value="NZ_BKZW01000004.1"/>
</dbReference>
<dbReference type="PROSITE" id="PS51257">
    <property type="entry name" value="PROKAR_LIPOPROTEIN"/>
    <property type="match status" value="1"/>
</dbReference>
<evidence type="ECO:0008006" key="4">
    <source>
        <dbReference type="Google" id="ProtNLM"/>
    </source>
</evidence>